<evidence type="ECO:0000256" key="1">
    <source>
        <dbReference type="SAM" id="MobiDB-lite"/>
    </source>
</evidence>
<evidence type="ECO:0000313" key="3">
    <source>
        <dbReference type="Proteomes" id="UP000521943"/>
    </source>
</evidence>
<reference evidence="2 3" key="1">
    <citation type="submission" date="2020-07" db="EMBL/GenBank/DDBJ databases">
        <title>Comparative genomics of pyrophilous fungi reveals a link between fire events and developmental genes.</title>
        <authorList>
            <consortium name="DOE Joint Genome Institute"/>
            <person name="Steindorff A.S."/>
            <person name="Carver A."/>
            <person name="Calhoun S."/>
            <person name="Stillman K."/>
            <person name="Liu H."/>
            <person name="Lipzen A."/>
            <person name="Pangilinan J."/>
            <person name="Labutti K."/>
            <person name="Bruns T.D."/>
            <person name="Grigoriev I.V."/>
        </authorList>
    </citation>
    <scope>NUCLEOTIDE SEQUENCE [LARGE SCALE GENOMIC DNA]</scope>
    <source>
        <strain evidence="2 3">CBS 144469</strain>
    </source>
</reference>
<name>A0A8H6M3E3_9AGAR</name>
<feature type="region of interest" description="Disordered" evidence="1">
    <location>
        <begin position="148"/>
        <end position="203"/>
    </location>
</feature>
<protein>
    <submittedName>
        <fullName evidence="2">Uncharacterized protein</fullName>
    </submittedName>
</protein>
<feature type="compositionally biased region" description="Basic residues" evidence="1">
    <location>
        <begin position="171"/>
        <end position="181"/>
    </location>
</feature>
<dbReference type="AlphaFoldDB" id="A0A8H6M3E3"/>
<feature type="compositionally biased region" description="Basic and acidic residues" evidence="1">
    <location>
        <begin position="38"/>
        <end position="49"/>
    </location>
</feature>
<feature type="region of interest" description="Disordered" evidence="1">
    <location>
        <begin position="1"/>
        <end position="52"/>
    </location>
</feature>
<accession>A0A8H6M3E3</accession>
<comment type="caution">
    <text evidence="2">The sequence shown here is derived from an EMBL/GenBank/DDBJ whole genome shotgun (WGS) entry which is preliminary data.</text>
</comment>
<feature type="compositionally biased region" description="Polar residues" evidence="1">
    <location>
        <begin position="7"/>
        <end position="19"/>
    </location>
</feature>
<sequence length="203" mass="22327">MEPLKQENWNTTAGGNTYQEAARNGVDNASSSLDSYDENTHERRDEKRRPLATITNVPDRIAPENASQRDLENGVIDMRIISSDPNTAEMEEASGPVTFHPVDMLLGAADCDVEGIAYLARLVEGSSLVKGMGVEDDDIVKASCSRAHEEGPYTRTNRASHAAGKYESKRASKKRTSKPRKQLPTSESRMKAAYNLARSKKAE</sequence>
<organism evidence="2 3">
    <name type="scientific">Ephemerocybe angulata</name>
    <dbReference type="NCBI Taxonomy" id="980116"/>
    <lineage>
        <taxon>Eukaryota</taxon>
        <taxon>Fungi</taxon>
        <taxon>Dikarya</taxon>
        <taxon>Basidiomycota</taxon>
        <taxon>Agaricomycotina</taxon>
        <taxon>Agaricomycetes</taxon>
        <taxon>Agaricomycetidae</taxon>
        <taxon>Agaricales</taxon>
        <taxon>Agaricineae</taxon>
        <taxon>Psathyrellaceae</taxon>
        <taxon>Ephemerocybe</taxon>
    </lineage>
</organism>
<dbReference type="Proteomes" id="UP000521943">
    <property type="component" value="Unassembled WGS sequence"/>
</dbReference>
<gene>
    <name evidence="2" type="ORF">DFP72DRAFT_851542</name>
</gene>
<evidence type="ECO:0000313" key="2">
    <source>
        <dbReference type="EMBL" id="KAF6750741.1"/>
    </source>
</evidence>
<dbReference type="EMBL" id="JACGCI010000055">
    <property type="protein sequence ID" value="KAF6750741.1"/>
    <property type="molecule type" value="Genomic_DNA"/>
</dbReference>
<proteinExistence type="predicted"/>
<keyword evidence="3" id="KW-1185">Reference proteome</keyword>